<accession>A0A1N7INH0</accession>
<sequence length="36" mass="3913">MNSVSIPFHPEGDFLKYGEFVPVYGQGDRNAGGVVE</sequence>
<organism evidence="1 2">
    <name type="scientific">Kroppenstedtia eburnea</name>
    <dbReference type="NCBI Taxonomy" id="714067"/>
    <lineage>
        <taxon>Bacteria</taxon>
        <taxon>Bacillati</taxon>
        <taxon>Bacillota</taxon>
        <taxon>Bacilli</taxon>
        <taxon>Bacillales</taxon>
        <taxon>Thermoactinomycetaceae</taxon>
        <taxon>Kroppenstedtia</taxon>
    </lineage>
</organism>
<dbReference type="AlphaFoldDB" id="A0A1N7INH0"/>
<name>A0A1N7INH0_9BACL</name>
<dbReference type="Proteomes" id="UP000186795">
    <property type="component" value="Unassembled WGS sequence"/>
</dbReference>
<reference evidence="2" key="1">
    <citation type="submission" date="2017-01" db="EMBL/GenBank/DDBJ databases">
        <authorList>
            <person name="Varghese N."/>
            <person name="Submissions S."/>
        </authorList>
    </citation>
    <scope>NUCLEOTIDE SEQUENCE [LARGE SCALE GENOMIC DNA]</scope>
    <source>
        <strain evidence="2">DSM 45196</strain>
    </source>
</reference>
<dbReference type="EMBL" id="FTOD01000001">
    <property type="protein sequence ID" value="SIS38637.1"/>
    <property type="molecule type" value="Genomic_DNA"/>
</dbReference>
<evidence type="ECO:0000313" key="1">
    <source>
        <dbReference type="EMBL" id="SIS38637.1"/>
    </source>
</evidence>
<evidence type="ECO:0000313" key="2">
    <source>
        <dbReference type="Proteomes" id="UP000186795"/>
    </source>
</evidence>
<protein>
    <submittedName>
        <fullName evidence="1">Uncharacterized protein</fullName>
    </submittedName>
</protein>
<gene>
    <name evidence="1" type="ORF">SAMN05421790_101146</name>
</gene>
<proteinExistence type="predicted"/>
<keyword evidence="2" id="KW-1185">Reference proteome</keyword>